<reference evidence="9" key="3">
    <citation type="submission" date="2025-09" db="UniProtKB">
        <authorList>
            <consortium name="Ensembl"/>
        </authorList>
    </citation>
    <scope>IDENTIFICATION</scope>
</reference>
<evidence type="ECO:0000313" key="9">
    <source>
        <dbReference type="Ensembl" id="ENSGACP00000064428.1"/>
    </source>
</evidence>
<comment type="similarity">
    <text evidence="5">Belongs to the FAM234 family.</text>
</comment>
<feature type="transmembrane region" description="Helical" evidence="7">
    <location>
        <begin position="48"/>
        <end position="68"/>
    </location>
</feature>
<reference evidence="9" key="2">
    <citation type="submission" date="2025-08" db="UniProtKB">
        <authorList>
            <consortium name="Ensembl"/>
        </authorList>
    </citation>
    <scope>IDENTIFICATION</scope>
</reference>
<dbReference type="InterPro" id="IPR015943">
    <property type="entry name" value="WD40/YVTN_repeat-like_dom_sf"/>
</dbReference>
<dbReference type="Pfam" id="PF23727">
    <property type="entry name" value="Beta-prop_FAM234A_B"/>
    <property type="match status" value="2"/>
</dbReference>
<keyword evidence="10" id="KW-1185">Reference proteome</keyword>
<dbReference type="Proteomes" id="UP000007635">
    <property type="component" value="Chromosome V"/>
</dbReference>
<dbReference type="InterPro" id="IPR011047">
    <property type="entry name" value="Quinoprotein_ADH-like_sf"/>
</dbReference>
<keyword evidence="4 7" id="KW-0472">Membrane</keyword>
<evidence type="ECO:0000256" key="2">
    <source>
        <dbReference type="ARBA" id="ARBA00022692"/>
    </source>
</evidence>
<dbReference type="InterPro" id="IPR045232">
    <property type="entry name" value="FAM234"/>
</dbReference>
<feature type="region of interest" description="Disordered" evidence="6">
    <location>
        <begin position="1"/>
        <end position="23"/>
    </location>
</feature>
<feature type="domain" description="FAM234A/B beta-propeller" evidence="8">
    <location>
        <begin position="416"/>
        <end position="569"/>
    </location>
</feature>
<dbReference type="GO" id="GO:0016020">
    <property type="term" value="C:membrane"/>
    <property type="evidence" value="ECO:0007669"/>
    <property type="project" value="UniProtKB-SubCell"/>
</dbReference>
<dbReference type="PANTHER" id="PTHR21419:SF7">
    <property type="entry name" value="PROTEIN FAM234A"/>
    <property type="match status" value="1"/>
</dbReference>
<accession>A0AAQ4RN97</accession>
<dbReference type="PANTHER" id="PTHR21419">
    <property type="match status" value="1"/>
</dbReference>
<keyword evidence="3 7" id="KW-1133">Transmembrane helix</keyword>
<evidence type="ECO:0000256" key="7">
    <source>
        <dbReference type="SAM" id="Phobius"/>
    </source>
</evidence>
<dbReference type="Gene3D" id="2.130.10.10">
    <property type="entry name" value="YVTN repeat-like/Quinoprotein amine dehydrogenase"/>
    <property type="match status" value="1"/>
</dbReference>
<evidence type="ECO:0000256" key="4">
    <source>
        <dbReference type="ARBA" id="ARBA00023136"/>
    </source>
</evidence>
<evidence type="ECO:0000259" key="8">
    <source>
        <dbReference type="Pfam" id="PF23727"/>
    </source>
</evidence>
<evidence type="ECO:0000256" key="1">
    <source>
        <dbReference type="ARBA" id="ARBA00004167"/>
    </source>
</evidence>
<sequence length="571" mass="62472">METTEGDPLKVGEGEAETGTGPSVTELKKKKSCKEVLGFSKLTHWRTAVFFLSLFLCLTIVFAFSFIIPCPVRPQYLSTWNRTFSEAVTYDFLAIEDTNNDNVMDVLFVLKNTEIGQNKTCTAGLPSPCVFVLAVDGTDGETLWGRALDPEFHWAQCGLDAEKGRSWHCLLSHSDQLTAVDKYTGEIQWQQPQPAGLNSTAPVLIVPDLDGDKISDVALVASDLTQSRLAFLSGTTGVQIGTTVVLDSIETVNHLLHCTTDGSYYVLIKKGSGLYGLALWRIAAKAGMEGSLQKDKDWEDDANATSGLVPIYESDPVRQVLRVEQTGCAPKLLLVTANSVALVDGKHRQLLWRFNTSAILTEPSFGHFNKDDVLDVVVEEDIGNYTKRVRPPRGFCHAATNPRVPHSLHCCPCVLQVMILDGKSGGLLWEVNLLASPNSPRPAAIHTINSFSIFVFWGTMPSQANSSEPFESDRHSYLLHPLYAGVLLQSANVMDHILTFHATLLEKGRHAAYILLTGPGAVGAEGTVVLSKRKMKQEVLDSRVLHIGTGGSAATSEEIKDAFGRLRFSDW</sequence>
<evidence type="ECO:0000256" key="3">
    <source>
        <dbReference type="ARBA" id="ARBA00022989"/>
    </source>
</evidence>
<keyword evidence="2 7" id="KW-0812">Transmembrane</keyword>
<feature type="domain" description="FAM234A/B beta-propeller" evidence="8">
    <location>
        <begin position="80"/>
        <end position="389"/>
    </location>
</feature>
<name>A0AAQ4RN97_GASAC</name>
<dbReference type="AlphaFoldDB" id="A0AAQ4RN97"/>
<protein>
    <submittedName>
        <fullName evidence="9">Family with sequence similarity 234 member A</fullName>
    </submittedName>
</protein>
<dbReference type="Ensembl" id="ENSGACT00000076412.1">
    <property type="protein sequence ID" value="ENSGACP00000064428.1"/>
    <property type="gene ID" value="ENSGACG00000008595.2"/>
</dbReference>
<evidence type="ECO:0000313" key="10">
    <source>
        <dbReference type="Proteomes" id="UP000007635"/>
    </source>
</evidence>
<reference evidence="9 10" key="1">
    <citation type="journal article" date="2021" name="G3 (Bethesda)">
        <title>Improved contiguity of the threespine stickleback genome using long-read sequencing.</title>
        <authorList>
            <person name="Nath S."/>
            <person name="Shaw D.E."/>
            <person name="White M.A."/>
        </authorList>
    </citation>
    <scope>NUCLEOTIDE SEQUENCE [LARGE SCALE GENOMIC DNA]</scope>
    <source>
        <strain evidence="9 10">Lake Benthic</strain>
    </source>
</reference>
<evidence type="ECO:0000256" key="6">
    <source>
        <dbReference type="SAM" id="MobiDB-lite"/>
    </source>
</evidence>
<proteinExistence type="inferred from homology"/>
<dbReference type="SUPFAM" id="SSF50998">
    <property type="entry name" value="Quinoprotein alcohol dehydrogenase-like"/>
    <property type="match status" value="1"/>
</dbReference>
<comment type="subcellular location">
    <subcellularLocation>
        <location evidence="1">Membrane</location>
        <topology evidence="1">Single-pass membrane protein</topology>
    </subcellularLocation>
</comment>
<evidence type="ECO:0000256" key="5">
    <source>
        <dbReference type="ARBA" id="ARBA00025791"/>
    </source>
</evidence>
<dbReference type="InterPro" id="IPR055409">
    <property type="entry name" value="Beta-prop_FAM234A_B"/>
</dbReference>
<dbReference type="GeneTree" id="ENSGT00530000063694"/>
<organism evidence="9 10">
    <name type="scientific">Gasterosteus aculeatus aculeatus</name>
    <name type="common">three-spined stickleback</name>
    <dbReference type="NCBI Taxonomy" id="481459"/>
    <lineage>
        <taxon>Eukaryota</taxon>
        <taxon>Metazoa</taxon>
        <taxon>Chordata</taxon>
        <taxon>Craniata</taxon>
        <taxon>Vertebrata</taxon>
        <taxon>Euteleostomi</taxon>
        <taxon>Actinopterygii</taxon>
        <taxon>Neopterygii</taxon>
        <taxon>Teleostei</taxon>
        <taxon>Neoteleostei</taxon>
        <taxon>Acanthomorphata</taxon>
        <taxon>Eupercaria</taxon>
        <taxon>Perciformes</taxon>
        <taxon>Cottioidei</taxon>
        <taxon>Gasterosteales</taxon>
        <taxon>Gasterosteidae</taxon>
        <taxon>Gasterosteus</taxon>
    </lineage>
</organism>